<sequence>MDMPKTSDLLPYEVSGRSAGPIQSRRKIPNKWLQDTQKAEVTRPPLSLKTSPTDVARSPQYEHAHERQPHSAYTYNTFPSISPKFTRDVERRNSTWAVPRQAYVPTSISRDENVRCNILYVSNLPSETSEDELEDIFSKQNGYVRLSVHARANGPSCIVEFDDVTSAAKALRNLYGWPLKNSRMGGIRLSFSKDHLGIQAAQVPAPRTPRRAPPPPPLILPVRSPPHSAGRLAPTAIATRVAEPEPPRPSIEIESASSPRIEESVPRLLEDKAAKESPPAKAATELRSQHLADQDRAFDDLAMYTVKGPDYKIETFDEWRLWLERAVEMELDWYPLPPIKQPVRLSECQLVWSYNGQSMSIYLDEDETERCGMYLEDFRGRPLISKPDVQSERPAITNARRATSIALAWSRIMASSWLGPQSGSSGRTHNASHGSVTAQRLESHFCIENHPSLTQQTTLLTLGCLEHMQDDFDFFVQARRMLGGAEGSWIRQMLPWSYHQVKLSRFRFPSNGSDQVEATDVTGPLDPRDILGGYWGGYEFKFSGDADINIHMRVYASILLEGLRYPEIGRGSRTLLDGIPKLRKPIAFEKETMIYGWGFYVRQSLSIPKILAWAVTIMVLGFTFLPFFAPLSFSAAVFILFILRLGSHTELRL</sequence>
<keyword evidence="1 2" id="KW-0694">RNA-binding</keyword>
<feature type="transmembrane region" description="Helical" evidence="4">
    <location>
        <begin position="610"/>
        <end position="643"/>
    </location>
</feature>
<evidence type="ECO:0000256" key="1">
    <source>
        <dbReference type="ARBA" id="ARBA00022884"/>
    </source>
</evidence>
<keyword evidence="4" id="KW-1133">Transmembrane helix</keyword>
<keyword evidence="4" id="KW-0812">Transmembrane</keyword>
<feature type="compositionally biased region" description="Low complexity" evidence="3">
    <location>
        <begin position="250"/>
        <end position="259"/>
    </location>
</feature>
<dbReference type="Proteomes" id="UP001265746">
    <property type="component" value="Unassembled WGS sequence"/>
</dbReference>
<feature type="region of interest" description="Disordered" evidence="3">
    <location>
        <begin position="1"/>
        <end position="69"/>
    </location>
</feature>
<dbReference type="Pfam" id="PF00076">
    <property type="entry name" value="RRM_1"/>
    <property type="match status" value="1"/>
</dbReference>
<protein>
    <recommendedName>
        <fullName evidence="5">RRM domain-containing protein</fullName>
    </recommendedName>
</protein>
<organism evidence="6 7">
    <name type="scientific">Phomopsis amygdali</name>
    <name type="common">Fusicoccum amygdali</name>
    <dbReference type="NCBI Taxonomy" id="1214568"/>
    <lineage>
        <taxon>Eukaryota</taxon>
        <taxon>Fungi</taxon>
        <taxon>Dikarya</taxon>
        <taxon>Ascomycota</taxon>
        <taxon>Pezizomycotina</taxon>
        <taxon>Sordariomycetes</taxon>
        <taxon>Sordariomycetidae</taxon>
        <taxon>Diaporthales</taxon>
        <taxon>Diaporthaceae</taxon>
        <taxon>Diaporthe</taxon>
    </lineage>
</organism>
<evidence type="ECO:0000256" key="3">
    <source>
        <dbReference type="SAM" id="MobiDB-lite"/>
    </source>
</evidence>
<dbReference type="GO" id="GO:0003723">
    <property type="term" value="F:RNA binding"/>
    <property type="evidence" value="ECO:0007669"/>
    <property type="project" value="UniProtKB-UniRule"/>
</dbReference>
<dbReference type="Gene3D" id="3.30.70.330">
    <property type="match status" value="1"/>
</dbReference>
<name>A0AAD9S731_PHOAM</name>
<feature type="region of interest" description="Disordered" evidence="3">
    <location>
        <begin position="239"/>
        <end position="264"/>
    </location>
</feature>
<dbReference type="PANTHER" id="PTHR10501">
    <property type="entry name" value="U1 SMALL NUCLEAR RIBONUCLEOPROTEIN A/U2 SMALL NUCLEAR RIBONUCLEOPROTEIN B"/>
    <property type="match status" value="1"/>
</dbReference>
<dbReference type="InterPro" id="IPR000504">
    <property type="entry name" value="RRM_dom"/>
</dbReference>
<keyword evidence="7" id="KW-1185">Reference proteome</keyword>
<evidence type="ECO:0000256" key="4">
    <source>
        <dbReference type="SAM" id="Phobius"/>
    </source>
</evidence>
<proteinExistence type="predicted"/>
<dbReference type="PROSITE" id="PS50102">
    <property type="entry name" value="RRM"/>
    <property type="match status" value="1"/>
</dbReference>
<keyword evidence="4" id="KW-0472">Membrane</keyword>
<dbReference type="SMART" id="SM00360">
    <property type="entry name" value="RRM"/>
    <property type="match status" value="1"/>
</dbReference>
<comment type="caution">
    <text evidence="6">The sequence shown here is derived from an EMBL/GenBank/DDBJ whole genome shotgun (WGS) entry which is preliminary data.</text>
</comment>
<evidence type="ECO:0000256" key="2">
    <source>
        <dbReference type="PROSITE-ProRule" id="PRU00176"/>
    </source>
</evidence>
<dbReference type="InterPro" id="IPR035979">
    <property type="entry name" value="RBD_domain_sf"/>
</dbReference>
<gene>
    <name evidence="6" type="ORF">N8I77_011600</name>
</gene>
<dbReference type="SUPFAM" id="SSF54928">
    <property type="entry name" value="RNA-binding domain, RBD"/>
    <property type="match status" value="1"/>
</dbReference>
<accession>A0AAD9S731</accession>
<evidence type="ECO:0000259" key="5">
    <source>
        <dbReference type="PROSITE" id="PS50102"/>
    </source>
</evidence>
<evidence type="ECO:0000313" key="7">
    <source>
        <dbReference type="Proteomes" id="UP001265746"/>
    </source>
</evidence>
<dbReference type="InterPro" id="IPR012677">
    <property type="entry name" value="Nucleotide-bd_a/b_plait_sf"/>
</dbReference>
<feature type="compositionally biased region" description="Basic and acidic residues" evidence="3">
    <location>
        <begin position="60"/>
        <end position="69"/>
    </location>
</feature>
<evidence type="ECO:0000313" key="6">
    <source>
        <dbReference type="EMBL" id="KAK2599880.1"/>
    </source>
</evidence>
<feature type="domain" description="RRM" evidence="5">
    <location>
        <begin position="117"/>
        <end position="194"/>
    </location>
</feature>
<dbReference type="AlphaFoldDB" id="A0AAD9S731"/>
<reference evidence="6" key="1">
    <citation type="submission" date="2023-06" db="EMBL/GenBank/DDBJ databases">
        <authorList>
            <person name="Noh H."/>
        </authorList>
    </citation>
    <scope>NUCLEOTIDE SEQUENCE</scope>
    <source>
        <strain evidence="6">DUCC20226</strain>
    </source>
</reference>
<dbReference type="EMBL" id="JAUJFL010000007">
    <property type="protein sequence ID" value="KAK2599880.1"/>
    <property type="molecule type" value="Genomic_DNA"/>
</dbReference>